<protein>
    <recommendedName>
        <fullName evidence="3">Pentatricopeptide repeat protein</fullName>
    </recommendedName>
</protein>
<comment type="caution">
    <text evidence="1">The sequence shown here is derived from an EMBL/GenBank/DDBJ whole genome shotgun (WGS) entry which is preliminary data.</text>
</comment>
<organism evidence="1 2">
    <name type="scientific">Daldinia eschscholtzii</name>
    <dbReference type="NCBI Taxonomy" id="292717"/>
    <lineage>
        <taxon>Eukaryota</taxon>
        <taxon>Fungi</taxon>
        <taxon>Dikarya</taxon>
        <taxon>Ascomycota</taxon>
        <taxon>Pezizomycotina</taxon>
        <taxon>Sordariomycetes</taxon>
        <taxon>Xylariomycetidae</taxon>
        <taxon>Xylariales</taxon>
        <taxon>Hypoxylaceae</taxon>
        <taxon>Daldinia</taxon>
    </lineage>
</organism>
<gene>
    <name evidence="1" type="ORF">Daesc_005809</name>
</gene>
<keyword evidence="2" id="KW-1185">Reference proteome</keyword>
<name>A0AAX6MLZ3_9PEZI</name>
<sequence length="872" mass="99507">MSAVPAVSSAKSGVVSTSLWSTQPTWSQVLSRLTSSRRHRYPRLRISPSRILALRIRSKTDRQKKSYRHPFQFAAKQRSDRLPLLTFQAWIAKQDIRNEPELFKFIQSITPFEWVDRFYGLAARGWSKEDVNHWIWILSGENGDARVERLISTDRPKPIFLITLLARSNETFRHGTSLLSLMEYTSKHYMNFRPSSSDKNVALSGREVNLTVIQFLLLLRRLLNHVQRSWPRLIVSVARLTVDYIQRLPPDSYPKKCKVFNAALQYFKRPAATHPVINMEFNWRAQRLLLSMSDNMDKHLIINKASYIAIREVMIGLKKSKTEKAVAVRYSKSWPPYRQDFDGFDAKRTAEDDYSRSVKAGVLMKETGYTDDNYDQALSALGGLGYNSPTIQTRSLLPKGGSGEDEDRKLYSRWAMMVRATRNSQEAWKVFNNLAAETGKPPNTQVYAEMFTKLHARPIPQNSTALPGDARENFPIHDANYSEYELARLSPPTVVELYDRMISHGVKPEGHCLHTLLINANSLEEGTRFLRDSGMNPASINALGLFKQPSYEALRRIPLLVFKSYIQLLCRLQPNRRGQERFSLEQIFLIRHAINLVKLRLRQGTTEGSTFLPPWTIILRALARPHICVMNGTRADNDATALSMSLDVIQLLQKTAGPDADIFLYFCRTAEKAAVSRLNSRDSSIIDNRTIETSLVQSADKVLKTLKSIFSQLTESIGTAKSTSIRLEASHFAHGIGPAHLHAYMRALAFLGDTAAMKELLQWMLTHRVYVDEEAERIESRGHALIAKTLCAFQAFAGPNLRYEDQEDLTSQMKNTIETRASWRWPTLAEADTYVQSDLRGGSQKLQQRILAKSWYTSPQEESKREINEVFT</sequence>
<proteinExistence type="predicted"/>
<evidence type="ECO:0000313" key="2">
    <source>
        <dbReference type="Proteomes" id="UP001369815"/>
    </source>
</evidence>
<evidence type="ECO:0000313" key="1">
    <source>
        <dbReference type="EMBL" id="KAK6953504.1"/>
    </source>
</evidence>
<dbReference type="Proteomes" id="UP001369815">
    <property type="component" value="Unassembled WGS sequence"/>
</dbReference>
<reference evidence="1 2" key="1">
    <citation type="journal article" date="2024" name="Front Chem Biol">
        <title>Unveiling the potential of Daldinia eschscholtzii MFLUCC 19-0629 through bioactivity and bioinformatics studies for enhanced sustainable agriculture production.</title>
        <authorList>
            <person name="Brooks S."/>
            <person name="Weaver J.A."/>
            <person name="Klomchit A."/>
            <person name="Alharthi S.A."/>
            <person name="Onlamun T."/>
            <person name="Nurani R."/>
            <person name="Vong T.K."/>
            <person name="Alberti F."/>
            <person name="Greco C."/>
        </authorList>
    </citation>
    <scope>NUCLEOTIDE SEQUENCE [LARGE SCALE GENOMIC DNA]</scope>
    <source>
        <strain evidence="1">MFLUCC 19-0629</strain>
    </source>
</reference>
<accession>A0AAX6MLZ3</accession>
<dbReference type="EMBL" id="JBANMG010000005">
    <property type="protein sequence ID" value="KAK6953504.1"/>
    <property type="molecule type" value="Genomic_DNA"/>
</dbReference>
<evidence type="ECO:0008006" key="3">
    <source>
        <dbReference type="Google" id="ProtNLM"/>
    </source>
</evidence>
<dbReference type="AlphaFoldDB" id="A0AAX6MLZ3"/>